<dbReference type="Proteomes" id="UP000216758">
    <property type="component" value="Unassembled WGS sequence"/>
</dbReference>
<proteinExistence type="predicted"/>
<organism evidence="1 2">
    <name type="scientific">Halorubrum ezzemoulense</name>
    <name type="common">Halorubrum chaoviator</name>
    <dbReference type="NCBI Taxonomy" id="337243"/>
    <lineage>
        <taxon>Archaea</taxon>
        <taxon>Methanobacteriati</taxon>
        <taxon>Methanobacteriota</taxon>
        <taxon>Stenosarchaea group</taxon>
        <taxon>Halobacteria</taxon>
        <taxon>Halobacteriales</taxon>
        <taxon>Haloferacaceae</taxon>
        <taxon>Halorubrum</taxon>
    </lineage>
</organism>
<sequence length="188" mass="21161">MEEIMMETKLEGEWIDVERTVPDEVGQDIIRMAVENSSNGDGATLLSVSGDDSSFESQISDAQVSAYVDMVANLGDGDNSEQDSLPDDFFERLSTRQRIFLEILLKSDGPVTGPEIREKMRSEYDQEVSDSGSGTAGIISGLTRKYGKEFRGDLIGGRVSHHNDEDNRVFEHWIGEKYEEDLRDYFDF</sequence>
<dbReference type="AlphaFoldDB" id="A0A256JN24"/>
<dbReference type="EMBL" id="NHPB01000057">
    <property type="protein sequence ID" value="OYR69792.1"/>
    <property type="molecule type" value="Genomic_DNA"/>
</dbReference>
<evidence type="ECO:0000313" key="1">
    <source>
        <dbReference type="EMBL" id="OYR69792.1"/>
    </source>
</evidence>
<reference evidence="1 2" key="1">
    <citation type="journal article" date="2014" name="Front. Microbiol.">
        <title>Population and genomic analysis of the genus Halorubrum.</title>
        <authorList>
            <person name="Fullmer M.S."/>
            <person name="Soucy S.M."/>
            <person name="Swithers K.S."/>
            <person name="Makkay A.M."/>
            <person name="Wheeler R."/>
            <person name="Ventosa A."/>
            <person name="Gogarten J.P."/>
            <person name="Papke R.T."/>
        </authorList>
    </citation>
    <scope>NUCLEOTIDE SEQUENCE [LARGE SCALE GENOMIC DNA]</scope>
    <source>
        <strain evidence="1 2">G37</strain>
    </source>
</reference>
<accession>A0A256JN24</accession>
<name>A0A256JN24_HALEZ</name>
<comment type="caution">
    <text evidence="1">The sequence shown here is derived from an EMBL/GenBank/DDBJ whole genome shotgun (WGS) entry which is preliminary data.</text>
</comment>
<evidence type="ECO:0000313" key="2">
    <source>
        <dbReference type="Proteomes" id="UP000216758"/>
    </source>
</evidence>
<gene>
    <name evidence="1" type="ORF">DJ78_10405</name>
</gene>
<protein>
    <submittedName>
        <fullName evidence="1">Uncharacterized protein</fullName>
    </submittedName>
</protein>